<evidence type="ECO:0000313" key="2">
    <source>
        <dbReference type="Proteomes" id="UP001501725"/>
    </source>
</evidence>
<dbReference type="EMBL" id="BAABGY010000011">
    <property type="protein sequence ID" value="GAA4339351.1"/>
    <property type="molecule type" value="Genomic_DNA"/>
</dbReference>
<organism evidence="1 2">
    <name type="scientific">Flaviaesturariibacter amylovorans</name>
    <dbReference type="NCBI Taxonomy" id="1084520"/>
    <lineage>
        <taxon>Bacteria</taxon>
        <taxon>Pseudomonadati</taxon>
        <taxon>Bacteroidota</taxon>
        <taxon>Chitinophagia</taxon>
        <taxon>Chitinophagales</taxon>
        <taxon>Chitinophagaceae</taxon>
        <taxon>Flaviaestuariibacter</taxon>
    </lineage>
</organism>
<dbReference type="Proteomes" id="UP001501725">
    <property type="component" value="Unassembled WGS sequence"/>
</dbReference>
<name>A0ABP8HHA4_9BACT</name>
<reference evidence="2" key="1">
    <citation type="journal article" date="2019" name="Int. J. Syst. Evol. Microbiol.">
        <title>The Global Catalogue of Microorganisms (GCM) 10K type strain sequencing project: providing services to taxonomists for standard genome sequencing and annotation.</title>
        <authorList>
            <consortium name="The Broad Institute Genomics Platform"/>
            <consortium name="The Broad Institute Genome Sequencing Center for Infectious Disease"/>
            <person name="Wu L."/>
            <person name="Ma J."/>
        </authorList>
    </citation>
    <scope>NUCLEOTIDE SEQUENCE [LARGE SCALE GENOMIC DNA]</scope>
    <source>
        <strain evidence="2">JCM 17919</strain>
    </source>
</reference>
<evidence type="ECO:0000313" key="1">
    <source>
        <dbReference type="EMBL" id="GAA4339351.1"/>
    </source>
</evidence>
<gene>
    <name evidence="1" type="ORF">GCM10023184_36400</name>
</gene>
<comment type="caution">
    <text evidence="1">The sequence shown here is derived from an EMBL/GenBank/DDBJ whole genome shotgun (WGS) entry which is preliminary data.</text>
</comment>
<sequence>MGLVPSAPIGKCDGKGTPSRYPALSRVYMCLATKKDPGGSFRSMKRVGDYLRDAE</sequence>
<accession>A0ABP8HHA4</accession>
<proteinExistence type="predicted"/>
<protein>
    <submittedName>
        <fullName evidence="1">Uncharacterized protein</fullName>
    </submittedName>
</protein>
<keyword evidence="2" id="KW-1185">Reference proteome</keyword>